<dbReference type="AlphaFoldDB" id="A0A1H8WZN9"/>
<proteinExistence type="predicted"/>
<evidence type="ECO:0000313" key="4">
    <source>
        <dbReference type="Proteomes" id="UP000198582"/>
    </source>
</evidence>
<dbReference type="Pfam" id="PF18367">
    <property type="entry name" value="Rv2175c_C"/>
    <property type="match status" value="1"/>
</dbReference>
<gene>
    <name evidence="3" type="ORF">SAMN04489732_10697</name>
</gene>
<dbReference type="GO" id="GO:0003677">
    <property type="term" value="F:DNA binding"/>
    <property type="evidence" value="ECO:0007669"/>
    <property type="project" value="InterPro"/>
</dbReference>
<evidence type="ECO:0000259" key="1">
    <source>
        <dbReference type="Pfam" id="PF18367"/>
    </source>
</evidence>
<dbReference type="Pfam" id="PF21531">
    <property type="entry name" value="Rv2175c_wHTH"/>
    <property type="match status" value="1"/>
</dbReference>
<dbReference type="InterPro" id="IPR041098">
    <property type="entry name" value="Rv2175c_C"/>
</dbReference>
<feature type="domain" description="Rv2175c C-terminal" evidence="1">
    <location>
        <begin position="77"/>
        <end position="133"/>
    </location>
</feature>
<dbReference type="EMBL" id="FOEF01000006">
    <property type="protein sequence ID" value="SEP33061.1"/>
    <property type="molecule type" value="Genomic_DNA"/>
</dbReference>
<evidence type="ECO:0000259" key="2">
    <source>
        <dbReference type="Pfam" id="PF21531"/>
    </source>
</evidence>
<dbReference type="InterPro" id="IPR048576">
    <property type="entry name" value="Rv2175c_wHTH"/>
</dbReference>
<organism evidence="3 4">
    <name type="scientific">Amycolatopsis saalfeldensis</name>
    <dbReference type="NCBI Taxonomy" id="394193"/>
    <lineage>
        <taxon>Bacteria</taxon>
        <taxon>Bacillati</taxon>
        <taxon>Actinomycetota</taxon>
        <taxon>Actinomycetes</taxon>
        <taxon>Pseudonocardiales</taxon>
        <taxon>Pseudonocardiaceae</taxon>
        <taxon>Amycolatopsis</taxon>
    </lineage>
</organism>
<name>A0A1H8WZN9_9PSEU</name>
<sequence>MGRPVECGTVSPVSGIPVAEDVLDPAVAVLPLTEVAKALGTSVNKVRQMLREGQLIAVKRGGELCVPGAFFVKDGVVKGLAGTITVLADSGFSRTEMLRWLFEEDDTLPGSTPVNALRTSHGTEVKRRAQAMAF</sequence>
<accession>A0A1H8WZN9</accession>
<dbReference type="STRING" id="394193.SAMN04489732_10697"/>
<dbReference type="Proteomes" id="UP000198582">
    <property type="component" value="Unassembled WGS sequence"/>
</dbReference>
<keyword evidence="4" id="KW-1185">Reference proteome</keyword>
<feature type="domain" description="DNA-binding protein Rv2175c wHTH" evidence="2">
    <location>
        <begin position="16"/>
        <end position="71"/>
    </location>
</feature>
<reference evidence="3 4" key="1">
    <citation type="submission" date="2016-10" db="EMBL/GenBank/DDBJ databases">
        <authorList>
            <person name="de Groot N.N."/>
        </authorList>
    </citation>
    <scope>NUCLEOTIDE SEQUENCE [LARGE SCALE GENOMIC DNA]</scope>
    <source>
        <strain evidence="3 4">DSM 44993</strain>
    </source>
</reference>
<protein>
    <submittedName>
        <fullName evidence="3">Helix-turn-helix domain-containing protein</fullName>
    </submittedName>
</protein>
<evidence type="ECO:0000313" key="3">
    <source>
        <dbReference type="EMBL" id="SEP33061.1"/>
    </source>
</evidence>